<sequence>MTSRKRRPGIERGPWTVHGEKLVYQNPWMKVREYDVTRPDGKPGLYGVMEPENLAIGILPVFADGTVMLVGQYRFALDCWSWELPEGGGPLNEAPLDSAKRELAEETGLTARGWLEFMQLDMSNSITSERAVAFVAWDLEAGEAEPEGTEDIETRRVPFAVALREAMDGRIRDAFTLAMLLKADYMARHGELPDAVSRAILNPAGKDDPHGPR</sequence>
<gene>
    <name evidence="9" type="ORF">X907_1029</name>
</gene>
<evidence type="ECO:0000256" key="7">
    <source>
        <dbReference type="ARBA" id="ARBA00032272"/>
    </source>
</evidence>
<comment type="cofactor">
    <cofactor evidence="2">
        <name>Mg(2+)</name>
        <dbReference type="ChEBI" id="CHEBI:18420"/>
    </cofactor>
</comment>
<dbReference type="GO" id="GO:0006753">
    <property type="term" value="P:nucleoside phosphate metabolic process"/>
    <property type="evidence" value="ECO:0007669"/>
    <property type="project" value="TreeGrafter"/>
</dbReference>
<evidence type="ECO:0000256" key="6">
    <source>
        <dbReference type="ARBA" id="ARBA00032162"/>
    </source>
</evidence>
<dbReference type="GO" id="GO:0019693">
    <property type="term" value="P:ribose phosphate metabolic process"/>
    <property type="evidence" value="ECO:0007669"/>
    <property type="project" value="TreeGrafter"/>
</dbReference>
<dbReference type="EMBL" id="CP018911">
    <property type="protein sequence ID" value="AZU03568.1"/>
    <property type="molecule type" value="Genomic_DNA"/>
</dbReference>
<feature type="domain" description="Nudix hydrolase" evidence="8">
    <location>
        <begin position="54"/>
        <end position="168"/>
    </location>
</feature>
<dbReference type="CDD" id="cd24161">
    <property type="entry name" value="NUDIX_ADPRase_Ndx2"/>
    <property type="match status" value="1"/>
</dbReference>
<evidence type="ECO:0000313" key="9">
    <source>
        <dbReference type="EMBL" id="AZU03568.1"/>
    </source>
</evidence>
<dbReference type="InterPro" id="IPR015797">
    <property type="entry name" value="NUDIX_hydrolase-like_dom_sf"/>
</dbReference>
<evidence type="ECO:0000256" key="2">
    <source>
        <dbReference type="ARBA" id="ARBA00001946"/>
    </source>
</evidence>
<comment type="similarity">
    <text evidence="3">Belongs to the Nudix hydrolase family. NudK subfamily.</text>
</comment>
<dbReference type="OrthoDB" id="177518at2"/>
<dbReference type="PANTHER" id="PTHR11839">
    <property type="entry name" value="UDP/ADP-SUGAR PYROPHOSPHATASE"/>
    <property type="match status" value="1"/>
</dbReference>
<reference evidence="9 10" key="1">
    <citation type="submission" date="2016-12" db="EMBL/GenBank/DDBJ databases">
        <title>The genome of dimorphic prosthecate Glycocaulis alkaliphilus 6b-8t, isolated from crude oil dictates its adaptability in petroleum environments.</title>
        <authorList>
            <person name="Wu X.-L."/>
            <person name="Geng S."/>
        </authorList>
    </citation>
    <scope>NUCLEOTIDE SEQUENCE [LARGE SCALE GENOMIC DNA]</scope>
    <source>
        <strain evidence="9 10">6B-8</strain>
    </source>
</reference>
<evidence type="ECO:0000256" key="5">
    <source>
        <dbReference type="ARBA" id="ARBA00022801"/>
    </source>
</evidence>
<proteinExistence type="inferred from homology"/>
<dbReference type="GO" id="GO:0016787">
    <property type="term" value="F:hydrolase activity"/>
    <property type="evidence" value="ECO:0007669"/>
    <property type="project" value="UniProtKB-KW"/>
</dbReference>
<keyword evidence="5 9" id="KW-0378">Hydrolase</keyword>
<evidence type="ECO:0000256" key="4">
    <source>
        <dbReference type="ARBA" id="ARBA00016377"/>
    </source>
</evidence>
<dbReference type="Proteomes" id="UP000286954">
    <property type="component" value="Chromosome"/>
</dbReference>
<evidence type="ECO:0000313" key="10">
    <source>
        <dbReference type="Proteomes" id="UP000286954"/>
    </source>
</evidence>
<keyword evidence="10" id="KW-1185">Reference proteome</keyword>
<dbReference type="PANTHER" id="PTHR11839:SF18">
    <property type="entry name" value="NUDIX HYDROLASE DOMAIN-CONTAINING PROTEIN"/>
    <property type="match status" value="1"/>
</dbReference>
<dbReference type="AlphaFoldDB" id="A0A3T0E906"/>
<accession>A0A3T0E906</accession>
<dbReference type="RefSeq" id="WP_127565932.1">
    <property type="nucleotide sequence ID" value="NZ_BMFB01000002.1"/>
</dbReference>
<comment type="catalytic activity">
    <reaction evidence="1">
        <text>GDP-alpha-D-mannose + H2O = alpha-D-mannose 1-phosphate + GMP + 2 H(+)</text>
        <dbReference type="Rhea" id="RHEA:27978"/>
        <dbReference type="ChEBI" id="CHEBI:15377"/>
        <dbReference type="ChEBI" id="CHEBI:15378"/>
        <dbReference type="ChEBI" id="CHEBI:57527"/>
        <dbReference type="ChEBI" id="CHEBI:58115"/>
        <dbReference type="ChEBI" id="CHEBI:58409"/>
    </reaction>
</comment>
<dbReference type="Pfam" id="PF00293">
    <property type="entry name" value="NUDIX"/>
    <property type="match status" value="1"/>
</dbReference>
<evidence type="ECO:0000256" key="3">
    <source>
        <dbReference type="ARBA" id="ARBA00007275"/>
    </source>
</evidence>
<protein>
    <recommendedName>
        <fullName evidence="4">GDP-mannose pyrophosphatase</fullName>
    </recommendedName>
    <alternativeName>
        <fullName evidence="6">GDP-mannose hydrolase</fullName>
    </alternativeName>
    <alternativeName>
        <fullName evidence="7">GDPMK</fullName>
    </alternativeName>
</protein>
<evidence type="ECO:0000259" key="8">
    <source>
        <dbReference type="Pfam" id="PF00293"/>
    </source>
</evidence>
<dbReference type="SUPFAM" id="SSF55811">
    <property type="entry name" value="Nudix"/>
    <property type="match status" value="1"/>
</dbReference>
<name>A0A3T0E906_9PROT</name>
<dbReference type="KEGG" id="gak:X907_1029"/>
<dbReference type="InterPro" id="IPR000086">
    <property type="entry name" value="NUDIX_hydrolase_dom"/>
</dbReference>
<dbReference type="Gene3D" id="3.90.79.10">
    <property type="entry name" value="Nucleoside Triphosphate Pyrophosphohydrolase"/>
    <property type="match status" value="1"/>
</dbReference>
<dbReference type="GO" id="GO:0005829">
    <property type="term" value="C:cytosol"/>
    <property type="evidence" value="ECO:0007669"/>
    <property type="project" value="TreeGrafter"/>
</dbReference>
<evidence type="ECO:0000256" key="1">
    <source>
        <dbReference type="ARBA" id="ARBA00000847"/>
    </source>
</evidence>
<organism evidence="9 10">
    <name type="scientific">Glycocaulis alkaliphilus</name>
    <dbReference type="NCBI Taxonomy" id="1434191"/>
    <lineage>
        <taxon>Bacteria</taxon>
        <taxon>Pseudomonadati</taxon>
        <taxon>Pseudomonadota</taxon>
        <taxon>Alphaproteobacteria</taxon>
        <taxon>Maricaulales</taxon>
        <taxon>Maricaulaceae</taxon>
        <taxon>Glycocaulis</taxon>
    </lineage>
</organism>